<sequence length="72" mass="8667">MAKNSKNQHRLTVMVDDFKKYLSVRDIAEKFGVTEEWIRDLIQAKKIKATKIGQWRVKPQDLEKFIKSRRNY</sequence>
<evidence type="ECO:0000313" key="2">
    <source>
        <dbReference type="EMBL" id="PIP19177.1"/>
    </source>
</evidence>
<dbReference type="AlphaFoldDB" id="A0A2G9YIW2"/>
<proteinExistence type="predicted"/>
<comment type="caution">
    <text evidence="2">The sequence shown here is derived from an EMBL/GenBank/DDBJ whole genome shotgun (WGS) entry which is preliminary data.</text>
</comment>
<dbReference type="InterPro" id="IPR010093">
    <property type="entry name" value="SinI_DNA-bd"/>
</dbReference>
<evidence type="ECO:0000313" key="3">
    <source>
        <dbReference type="Proteomes" id="UP000231292"/>
    </source>
</evidence>
<dbReference type="Proteomes" id="UP000231292">
    <property type="component" value="Unassembled WGS sequence"/>
</dbReference>
<protein>
    <recommendedName>
        <fullName evidence="1">Helix-turn-helix domain-containing protein</fullName>
    </recommendedName>
</protein>
<feature type="domain" description="Helix-turn-helix" evidence="1">
    <location>
        <begin position="21"/>
        <end position="70"/>
    </location>
</feature>
<dbReference type="GO" id="GO:0003677">
    <property type="term" value="F:DNA binding"/>
    <property type="evidence" value="ECO:0007669"/>
    <property type="project" value="InterPro"/>
</dbReference>
<accession>A0A2G9YIW2</accession>
<organism evidence="2 3">
    <name type="scientific">Candidatus Sherwoodlollariibacterium unditelluris</name>
    <dbReference type="NCBI Taxonomy" id="1974757"/>
    <lineage>
        <taxon>Bacteria</taxon>
        <taxon>Pseudomonadati</taxon>
        <taxon>Candidatus Omnitrophota</taxon>
        <taxon>Candidatus Sherwoodlollariibacterium</taxon>
    </lineage>
</organism>
<dbReference type="NCBIfam" id="TIGR01764">
    <property type="entry name" value="excise"/>
    <property type="match status" value="1"/>
</dbReference>
<name>A0A2G9YIW2_9BACT</name>
<dbReference type="EMBL" id="PCRK01000104">
    <property type="protein sequence ID" value="PIP19177.1"/>
    <property type="molecule type" value="Genomic_DNA"/>
</dbReference>
<dbReference type="InterPro" id="IPR041657">
    <property type="entry name" value="HTH_17"/>
</dbReference>
<dbReference type="Pfam" id="PF12728">
    <property type="entry name" value="HTH_17"/>
    <property type="match status" value="1"/>
</dbReference>
<gene>
    <name evidence="2" type="ORF">COX41_04250</name>
</gene>
<evidence type="ECO:0000259" key="1">
    <source>
        <dbReference type="Pfam" id="PF12728"/>
    </source>
</evidence>
<reference evidence="2 3" key="1">
    <citation type="submission" date="2017-09" db="EMBL/GenBank/DDBJ databases">
        <title>Depth-based differentiation of microbial function through sediment-hosted aquifers and enrichment of novel symbionts in the deep terrestrial subsurface.</title>
        <authorList>
            <person name="Probst A.J."/>
            <person name="Ladd B."/>
            <person name="Jarett J.K."/>
            <person name="Geller-Mcgrath D.E."/>
            <person name="Sieber C.M."/>
            <person name="Emerson J.B."/>
            <person name="Anantharaman K."/>
            <person name="Thomas B.C."/>
            <person name="Malmstrom R."/>
            <person name="Stieglmeier M."/>
            <person name="Klingl A."/>
            <person name="Woyke T."/>
            <person name="Ryan C.M."/>
            <person name="Banfield J.F."/>
        </authorList>
    </citation>
    <scope>NUCLEOTIDE SEQUENCE [LARGE SCALE GENOMIC DNA]</scope>
    <source>
        <strain evidence="2">CG23_combo_of_CG06-09_8_20_14_all_41_10</strain>
    </source>
</reference>